<dbReference type="EMBL" id="HACA01022598">
    <property type="protein sequence ID" value="CDW39959.1"/>
    <property type="molecule type" value="Transcribed_RNA"/>
</dbReference>
<evidence type="ECO:0000313" key="1">
    <source>
        <dbReference type="EMBL" id="CDW39959.1"/>
    </source>
</evidence>
<reference evidence="1" key="1">
    <citation type="submission" date="2014-05" db="EMBL/GenBank/DDBJ databases">
        <authorList>
            <person name="Chronopoulou M."/>
        </authorList>
    </citation>
    <scope>NUCLEOTIDE SEQUENCE</scope>
    <source>
        <tissue evidence="1">Whole organism</tissue>
    </source>
</reference>
<protein>
    <submittedName>
        <fullName evidence="1">Uncharacterized protein</fullName>
    </submittedName>
</protein>
<name>A0A0K2UNX4_LEPSM</name>
<accession>A0A0K2UNX4</accession>
<proteinExistence type="predicted"/>
<dbReference type="AlphaFoldDB" id="A0A0K2UNX4"/>
<organism evidence="1">
    <name type="scientific">Lepeophtheirus salmonis</name>
    <name type="common">Salmon louse</name>
    <name type="synonym">Caligus salmonis</name>
    <dbReference type="NCBI Taxonomy" id="72036"/>
    <lineage>
        <taxon>Eukaryota</taxon>
        <taxon>Metazoa</taxon>
        <taxon>Ecdysozoa</taxon>
        <taxon>Arthropoda</taxon>
        <taxon>Crustacea</taxon>
        <taxon>Multicrustacea</taxon>
        <taxon>Hexanauplia</taxon>
        <taxon>Copepoda</taxon>
        <taxon>Siphonostomatoida</taxon>
        <taxon>Caligidae</taxon>
        <taxon>Lepeophtheirus</taxon>
    </lineage>
</organism>
<sequence>MVKDLIERLYYTLIPQKVRLIDPIHKESVNDTN</sequence>